<keyword evidence="2" id="KW-1185">Reference proteome</keyword>
<gene>
    <name evidence="1" type="ORF">P8A22_07440</name>
</gene>
<organism evidence="1 2">
    <name type="scientific">Streptomyces laculatispora</name>
    <dbReference type="NCBI Taxonomy" id="887464"/>
    <lineage>
        <taxon>Bacteria</taxon>
        <taxon>Bacillati</taxon>
        <taxon>Actinomycetota</taxon>
        <taxon>Actinomycetes</taxon>
        <taxon>Kitasatosporales</taxon>
        <taxon>Streptomycetaceae</taxon>
        <taxon>Streptomyces</taxon>
    </lineage>
</organism>
<dbReference type="EMBL" id="CP120992">
    <property type="protein sequence ID" value="WLQ39859.1"/>
    <property type="molecule type" value="Genomic_DNA"/>
</dbReference>
<name>A0ABY9HZS6_9ACTN</name>
<proteinExistence type="predicted"/>
<reference evidence="1 2" key="1">
    <citation type="submission" date="2023-03" db="EMBL/GenBank/DDBJ databases">
        <title>Isolation and description of six Streptomyces strains from soil environments, able to metabolize different microbial glucans.</title>
        <authorList>
            <person name="Widen T."/>
            <person name="Larsbrink J."/>
        </authorList>
    </citation>
    <scope>NUCLEOTIDE SEQUENCE [LARGE SCALE GENOMIC DNA]</scope>
    <source>
        <strain evidence="1 2">Mut2</strain>
    </source>
</reference>
<dbReference type="InterPro" id="IPR049801">
    <property type="entry name" value="T7SS_assoc-like"/>
</dbReference>
<protein>
    <submittedName>
        <fullName evidence="1">Type VII secretion system-associated protein</fullName>
    </submittedName>
</protein>
<dbReference type="RefSeq" id="WP_306086388.1">
    <property type="nucleotide sequence ID" value="NZ_CP120992.1"/>
</dbReference>
<dbReference type="NCBIfam" id="NF033533">
    <property type="entry name" value="lone7_assoc_B"/>
    <property type="match status" value="1"/>
</dbReference>
<sequence length="153" mass="16409">MAADPTNLSHLDTESLQKFIDTDVQEFIDLLTALEKDTETGGISSLKFLSAQMATPEVGLSSHVLKLGKLVGKDATPLSANPLVEYLTGAAGSQAGVISNQLKLFNDIQKNMKTVLETMKKNQADSLEDIKSQEFLNDLGDVDGDLAPTQKTA</sequence>
<accession>A0ABY9HZS6</accession>
<dbReference type="Proteomes" id="UP001229952">
    <property type="component" value="Chromosome"/>
</dbReference>
<evidence type="ECO:0000313" key="2">
    <source>
        <dbReference type="Proteomes" id="UP001229952"/>
    </source>
</evidence>
<evidence type="ECO:0000313" key="1">
    <source>
        <dbReference type="EMBL" id="WLQ39859.1"/>
    </source>
</evidence>